<dbReference type="SFLD" id="SFLDG01135">
    <property type="entry name" value="C1.5.6:_HAD__Beta-PGM__Phospha"/>
    <property type="match status" value="1"/>
</dbReference>
<evidence type="ECO:0000313" key="1">
    <source>
        <dbReference type="EMBL" id="MFC5530589.1"/>
    </source>
</evidence>
<dbReference type="RefSeq" id="WP_378112533.1">
    <property type="nucleotide sequence ID" value="NZ_JBHSNC010000043.1"/>
</dbReference>
<name>A0ABW0R5Q6_9BACL</name>
<dbReference type="InterPro" id="IPR023214">
    <property type="entry name" value="HAD_sf"/>
</dbReference>
<gene>
    <name evidence="1" type="ORF">ACFPQ4_14215</name>
</gene>
<organism evidence="1 2">
    <name type="scientific">Cohnella yongneupensis</name>
    <dbReference type="NCBI Taxonomy" id="425006"/>
    <lineage>
        <taxon>Bacteria</taxon>
        <taxon>Bacillati</taxon>
        <taxon>Bacillota</taxon>
        <taxon>Bacilli</taxon>
        <taxon>Bacillales</taxon>
        <taxon>Paenibacillaceae</taxon>
        <taxon>Cohnella</taxon>
    </lineage>
</organism>
<dbReference type="InterPro" id="IPR036412">
    <property type="entry name" value="HAD-like_sf"/>
</dbReference>
<dbReference type="PANTHER" id="PTHR18901:SF38">
    <property type="entry name" value="PSEUDOURIDINE-5'-PHOSPHATASE"/>
    <property type="match status" value="1"/>
</dbReference>
<keyword evidence="2" id="KW-1185">Reference proteome</keyword>
<dbReference type="Gene3D" id="1.10.150.240">
    <property type="entry name" value="Putative phosphatase, domain 2"/>
    <property type="match status" value="1"/>
</dbReference>
<dbReference type="GO" id="GO:0016787">
    <property type="term" value="F:hydrolase activity"/>
    <property type="evidence" value="ECO:0007669"/>
    <property type="project" value="UniProtKB-KW"/>
</dbReference>
<dbReference type="EMBL" id="JBHSNC010000043">
    <property type="protein sequence ID" value="MFC5530589.1"/>
    <property type="molecule type" value="Genomic_DNA"/>
</dbReference>
<dbReference type="SUPFAM" id="SSF56784">
    <property type="entry name" value="HAD-like"/>
    <property type="match status" value="1"/>
</dbReference>
<dbReference type="InterPro" id="IPR023198">
    <property type="entry name" value="PGP-like_dom2"/>
</dbReference>
<dbReference type="Proteomes" id="UP001596108">
    <property type="component" value="Unassembled WGS sequence"/>
</dbReference>
<dbReference type="Pfam" id="PF00702">
    <property type="entry name" value="Hydrolase"/>
    <property type="match status" value="1"/>
</dbReference>
<evidence type="ECO:0000313" key="2">
    <source>
        <dbReference type="Proteomes" id="UP001596108"/>
    </source>
</evidence>
<sequence length="221" mass="24133">MIKAVVFDLDGTLLDTETCAYEAICDIYAEHGQELPLATWALAIGTHGGFDPYAYLEEKSGKKLDHAEIRKQFHDLHKERVGQLVLRPGVLDRLEEARRLGLRIGLASSSDREWIENNTKMLGIRDYFEVICSADDVERVKPDPALYLLAVEALGVTGAEAIAIEDSMNGLRAAKAAGLVALVTPNPVTSHMDFTGADLIVDSLTDVTFAELAQVYSTASK</sequence>
<protein>
    <submittedName>
        <fullName evidence="1">HAD family hydrolase</fullName>
    </submittedName>
</protein>
<accession>A0ABW0R5Q6</accession>
<dbReference type="CDD" id="cd16423">
    <property type="entry name" value="HAD_BPGM-like"/>
    <property type="match status" value="1"/>
</dbReference>
<dbReference type="SFLD" id="SFLDS00003">
    <property type="entry name" value="Haloacid_Dehalogenase"/>
    <property type="match status" value="1"/>
</dbReference>
<dbReference type="SFLD" id="SFLDG01129">
    <property type="entry name" value="C1.5:_HAD__Beta-PGM__Phosphata"/>
    <property type="match status" value="1"/>
</dbReference>
<keyword evidence="1" id="KW-0378">Hydrolase</keyword>
<proteinExistence type="predicted"/>
<dbReference type="InterPro" id="IPR006439">
    <property type="entry name" value="HAD-SF_hydro_IA"/>
</dbReference>
<reference evidence="2" key="1">
    <citation type="journal article" date="2019" name="Int. J. Syst. Evol. Microbiol.">
        <title>The Global Catalogue of Microorganisms (GCM) 10K type strain sequencing project: providing services to taxonomists for standard genome sequencing and annotation.</title>
        <authorList>
            <consortium name="The Broad Institute Genomics Platform"/>
            <consortium name="The Broad Institute Genome Sequencing Center for Infectious Disease"/>
            <person name="Wu L."/>
            <person name="Ma J."/>
        </authorList>
    </citation>
    <scope>NUCLEOTIDE SEQUENCE [LARGE SCALE GENOMIC DNA]</scope>
    <source>
        <strain evidence="2">CGMCC 1.18578</strain>
    </source>
</reference>
<dbReference type="NCBIfam" id="TIGR01509">
    <property type="entry name" value="HAD-SF-IA-v3"/>
    <property type="match status" value="1"/>
</dbReference>
<dbReference type="Gene3D" id="3.40.50.1000">
    <property type="entry name" value="HAD superfamily/HAD-like"/>
    <property type="match status" value="1"/>
</dbReference>
<comment type="caution">
    <text evidence="1">The sequence shown here is derived from an EMBL/GenBank/DDBJ whole genome shotgun (WGS) entry which is preliminary data.</text>
</comment>
<dbReference type="PANTHER" id="PTHR18901">
    <property type="entry name" value="2-DEOXYGLUCOSE-6-PHOSPHATE PHOSPHATASE 2"/>
    <property type="match status" value="1"/>
</dbReference>